<dbReference type="Pfam" id="PF08291">
    <property type="entry name" value="Peptidase_M15_3"/>
    <property type="match status" value="1"/>
</dbReference>
<accession>A0A937CPL5</accession>
<proteinExistence type="predicted"/>
<dbReference type="RefSeq" id="WP_201663602.1">
    <property type="nucleotide sequence ID" value="NZ_JAEQNC010000018.1"/>
</dbReference>
<reference evidence="2" key="1">
    <citation type="submission" date="2021-01" db="EMBL/GenBank/DDBJ databases">
        <title>Rhizobium sp. strain KVB221 16S ribosomal RNA gene Genome sequencing and assembly.</title>
        <authorList>
            <person name="Kang M."/>
        </authorList>
    </citation>
    <scope>NUCLEOTIDE SEQUENCE</scope>
    <source>
        <strain evidence="2">KVB221</strain>
    </source>
</reference>
<dbReference type="InterPro" id="IPR013230">
    <property type="entry name" value="Peptidase_M15A_C"/>
</dbReference>
<dbReference type="SUPFAM" id="SSF55166">
    <property type="entry name" value="Hedgehog/DD-peptidase"/>
    <property type="match status" value="1"/>
</dbReference>
<dbReference type="AlphaFoldDB" id="A0A937CPL5"/>
<evidence type="ECO:0000259" key="1">
    <source>
        <dbReference type="Pfam" id="PF08291"/>
    </source>
</evidence>
<name>A0A937CPL5_9HYPH</name>
<evidence type="ECO:0000313" key="2">
    <source>
        <dbReference type="EMBL" id="MBL0375051.1"/>
    </source>
</evidence>
<protein>
    <submittedName>
        <fullName evidence="2">YcbK family protein</fullName>
    </submittedName>
</protein>
<evidence type="ECO:0000313" key="3">
    <source>
        <dbReference type="Proteomes" id="UP000633219"/>
    </source>
</evidence>
<feature type="domain" description="Peptidase M15A C-terminal" evidence="1">
    <location>
        <begin position="305"/>
        <end position="405"/>
    </location>
</feature>
<keyword evidence="3" id="KW-1185">Reference proteome</keyword>
<comment type="caution">
    <text evidence="2">The sequence shown here is derived from an EMBL/GenBank/DDBJ whole genome shotgun (WGS) entry which is preliminary data.</text>
</comment>
<organism evidence="2 3">
    <name type="scientific">Rhizobium setariae</name>
    <dbReference type="NCBI Taxonomy" id="2801340"/>
    <lineage>
        <taxon>Bacteria</taxon>
        <taxon>Pseudomonadati</taxon>
        <taxon>Pseudomonadota</taxon>
        <taxon>Alphaproteobacteria</taxon>
        <taxon>Hyphomicrobiales</taxon>
        <taxon>Rhizobiaceae</taxon>
        <taxon>Rhizobium/Agrobacterium group</taxon>
        <taxon>Rhizobium</taxon>
    </lineage>
</organism>
<dbReference type="Gene3D" id="3.30.1380.10">
    <property type="match status" value="1"/>
</dbReference>
<sequence length="424" mass="44924">MSSPADQLASVKATPTNQLATAQDNLAQQQSTATFSGQSDIASQAAADANSLNSAAVDDFGNADTGQQLAAQKNIAATKSSIFSTADGAVVLQPTNQLPVAVNALQGDQGASQTLNASQNSIYAGGVPVVARDMAAIPLPNASAVAEVQDLALAGMPIPAEMQVASADVFAPIGQGNPVVTNAAIDQTPQTANRTDEAAVQASGVQPTEKVVKKSRTLADFFRKKTETASFDNDRFGQKRTREINTAAIPNMRTAALADDSLPGVNTNAMLSVGNIANDEGHEDDDDAPGLMKLASLSGMTRVAPNGIWTQTDQVEVRCLRPQLVSMLQQVEKHYRRPVVVTSGFRDVGHNRRAGGVRHSLHTLCAAADIQIEGVSKWELADYLRSIPGRGGVGTYCHTDSVHIDIGGERDWNWRCRRKKFRRG</sequence>
<gene>
    <name evidence="2" type="ORF">JJB09_23840</name>
</gene>
<dbReference type="Proteomes" id="UP000633219">
    <property type="component" value="Unassembled WGS sequence"/>
</dbReference>
<dbReference type="EMBL" id="JAEQNC010000018">
    <property type="protein sequence ID" value="MBL0375051.1"/>
    <property type="molecule type" value="Genomic_DNA"/>
</dbReference>
<dbReference type="InterPro" id="IPR009045">
    <property type="entry name" value="Zn_M74/Hedgehog-like"/>
</dbReference>